<evidence type="ECO:0000313" key="2">
    <source>
        <dbReference type="EMBL" id="CAI5451418.1"/>
    </source>
</evidence>
<organism evidence="2 3">
    <name type="scientific">Caenorhabditis angaria</name>
    <dbReference type="NCBI Taxonomy" id="860376"/>
    <lineage>
        <taxon>Eukaryota</taxon>
        <taxon>Metazoa</taxon>
        <taxon>Ecdysozoa</taxon>
        <taxon>Nematoda</taxon>
        <taxon>Chromadorea</taxon>
        <taxon>Rhabditida</taxon>
        <taxon>Rhabditina</taxon>
        <taxon>Rhabditomorpha</taxon>
        <taxon>Rhabditoidea</taxon>
        <taxon>Rhabditidae</taxon>
        <taxon>Peloderinae</taxon>
        <taxon>Caenorhabditis</taxon>
    </lineage>
</organism>
<proteinExistence type="predicted"/>
<dbReference type="AlphaFoldDB" id="A0A9P1N533"/>
<dbReference type="EMBL" id="CANHGI010000005">
    <property type="protein sequence ID" value="CAI5451418.1"/>
    <property type="molecule type" value="Genomic_DNA"/>
</dbReference>
<dbReference type="Proteomes" id="UP001152747">
    <property type="component" value="Unassembled WGS sequence"/>
</dbReference>
<reference evidence="2" key="1">
    <citation type="submission" date="2022-11" db="EMBL/GenBank/DDBJ databases">
        <authorList>
            <person name="Kikuchi T."/>
        </authorList>
    </citation>
    <scope>NUCLEOTIDE SEQUENCE</scope>
    <source>
        <strain evidence="2">PS1010</strain>
    </source>
</reference>
<keyword evidence="1" id="KW-1133">Transmembrane helix</keyword>
<keyword evidence="3" id="KW-1185">Reference proteome</keyword>
<feature type="transmembrane region" description="Helical" evidence="1">
    <location>
        <begin position="42"/>
        <end position="61"/>
    </location>
</feature>
<sequence>MNITLTNQYGKHYFSILCNLTISKSKCFKIIYSTIAILTDEIIYQYIILVVTYLLTIQFLPDEITTKFFEKNLPTTYPDATLSNRNIPILNISEQYKFFPTFSFNFLNFN</sequence>
<name>A0A9P1N533_9PELO</name>
<evidence type="ECO:0000256" key="1">
    <source>
        <dbReference type="SAM" id="Phobius"/>
    </source>
</evidence>
<keyword evidence="1" id="KW-0812">Transmembrane</keyword>
<evidence type="ECO:0000313" key="3">
    <source>
        <dbReference type="Proteomes" id="UP001152747"/>
    </source>
</evidence>
<accession>A0A9P1N533</accession>
<protein>
    <submittedName>
        <fullName evidence="2">Uncharacterized protein</fullName>
    </submittedName>
</protein>
<comment type="caution">
    <text evidence="2">The sequence shown here is derived from an EMBL/GenBank/DDBJ whole genome shotgun (WGS) entry which is preliminary data.</text>
</comment>
<keyword evidence="1" id="KW-0472">Membrane</keyword>
<gene>
    <name evidence="2" type="ORF">CAMP_LOCUS14055</name>
</gene>